<protein>
    <submittedName>
        <fullName evidence="1">Uncharacterized protein</fullName>
    </submittedName>
</protein>
<name>A0A160DF43_9CAUD</name>
<accession>A0A160DF43</accession>
<keyword evidence="2" id="KW-1185">Reference proteome</keyword>
<evidence type="ECO:0000313" key="1">
    <source>
        <dbReference type="EMBL" id="ANA86492.1"/>
    </source>
</evidence>
<gene>
    <name evidence="1" type="primary">159</name>
    <name evidence="1" type="ORF">PBI_ONEUP_159</name>
</gene>
<dbReference type="OrthoDB" id="38631at10239"/>
<organism evidence="1 2">
    <name type="scientific">Gordonia phage OneUp</name>
    <dbReference type="NCBI Taxonomy" id="1838074"/>
    <lineage>
        <taxon>Viruses</taxon>
        <taxon>Duplodnaviria</taxon>
        <taxon>Heunggongvirae</taxon>
        <taxon>Uroviricota</taxon>
        <taxon>Caudoviricetes</taxon>
        <taxon>Oneupvirus</taxon>
        <taxon>Oneupvirus oneup</taxon>
    </lineage>
</organism>
<dbReference type="KEGG" id="vg:28800617"/>
<evidence type="ECO:0000313" key="2">
    <source>
        <dbReference type="Proteomes" id="UP000204609"/>
    </source>
</evidence>
<sequence length="68" mass="7238">MSNYIVTWEIDDEDTGSPIDAAIAALNVIRGTFVGDPDGANVFTVTDVDAGGVKYLVDLGNMSMEEIQ</sequence>
<dbReference type="RefSeq" id="YP_009274575.1">
    <property type="nucleotide sequence ID" value="NC_030917.1"/>
</dbReference>
<dbReference type="GeneID" id="28800617"/>
<dbReference type="EMBL" id="KU998245">
    <property type="protein sequence ID" value="ANA86492.1"/>
    <property type="molecule type" value="Genomic_DNA"/>
</dbReference>
<proteinExistence type="predicted"/>
<dbReference type="Proteomes" id="UP000204609">
    <property type="component" value="Segment"/>
</dbReference>
<reference evidence="2" key="1">
    <citation type="submission" date="2016-03" db="EMBL/GenBank/DDBJ databases">
        <authorList>
            <person name="Ploux O."/>
        </authorList>
    </citation>
    <scope>NUCLEOTIDE SEQUENCE [LARGE SCALE GENOMIC DNA]</scope>
</reference>